<dbReference type="EMBL" id="CAJOBI010319861">
    <property type="protein sequence ID" value="CAF5183273.1"/>
    <property type="molecule type" value="Genomic_DNA"/>
</dbReference>
<dbReference type="Pfam" id="PF04564">
    <property type="entry name" value="U-box"/>
    <property type="match status" value="1"/>
</dbReference>
<organism evidence="2 3">
    <name type="scientific">Rotaria magnacalcarata</name>
    <dbReference type="NCBI Taxonomy" id="392030"/>
    <lineage>
        <taxon>Eukaryota</taxon>
        <taxon>Metazoa</taxon>
        <taxon>Spiralia</taxon>
        <taxon>Gnathifera</taxon>
        <taxon>Rotifera</taxon>
        <taxon>Eurotatoria</taxon>
        <taxon>Bdelloidea</taxon>
        <taxon>Philodinida</taxon>
        <taxon>Philodinidae</taxon>
        <taxon>Rotaria</taxon>
    </lineage>
</organism>
<protein>
    <recommendedName>
        <fullName evidence="1">U-box domain-containing protein</fullName>
    </recommendedName>
</protein>
<evidence type="ECO:0000259" key="1">
    <source>
        <dbReference type="PROSITE" id="PS51698"/>
    </source>
</evidence>
<evidence type="ECO:0000313" key="2">
    <source>
        <dbReference type="EMBL" id="CAF5183273.1"/>
    </source>
</evidence>
<dbReference type="GO" id="GO:0004842">
    <property type="term" value="F:ubiquitin-protein transferase activity"/>
    <property type="evidence" value="ECO:0007669"/>
    <property type="project" value="InterPro"/>
</dbReference>
<dbReference type="AlphaFoldDB" id="A0A8S3HKW5"/>
<name>A0A8S3HKW5_9BILA</name>
<dbReference type="SUPFAM" id="SSF57850">
    <property type="entry name" value="RING/U-box"/>
    <property type="match status" value="1"/>
</dbReference>
<dbReference type="InterPro" id="IPR003613">
    <property type="entry name" value="Ubox_domain"/>
</dbReference>
<dbReference type="InterPro" id="IPR052085">
    <property type="entry name" value="WD-SAM-U-box"/>
</dbReference>
<dbReference type="GO" id="GO:0016567">
    <property type="term" value="P:protein ubiquitination"/>
    <property type="evidence" value="ECO:0007669"/>
    <property type="project" value="InterPro"/>
</dbReference>
<dbReference type="PANTHER" id="PTHR46573">
    <property type="entry name" value="WD REPEAT, SAM AND U-BOX DOMAIN-CONTAINING PROTEIN 1"/>
    <property type="match status" value="1"/>
</dbReference>
<accession>A0A8S3HKW5</accession>
<evidence type="ECO:0000313" key="3">
    <source>
        <dbReference type="Proteomes" id="UP000676336"/>
    </source>
</evidence>
<feature type="domain" description="U-box" evidence="1">
    <location>
        <begin position="1"/>
        <end position="55"/>
    </location>
</feature>
<gene>
    <name evidence="2" type="ORF">SMN809_LOCUS69613</name>
</gene>
<dbReference type="PROSITE" id="PS51698">
    <property type="entry name" value="U_BOX"/>
    <property type="match status" value="1"/>
</dbReference>
<dbReference type="Proteomes" id="UP000676336">
    <property type="component" value="Unassembled WGS sequence"/>
</dbReference>
<dbReference type="Gene3D" id="3.30.40.10">
    <property type="entry name" value="Zinc/RING finger domain, C3HC4 (zinc finger)"/>
    <property type="match status" value="1"/>
</dbReference>
<dbReference type="InterPro" id="IPR013083">
    <property type="entry name" value="Znf_RING/FYVE/PHD"/>
</dbReference>
<sequence length="58" mass="6739">LAADGFTYEREAIVNWFKNSNRSPMTNQELENKELKTNHAIKSILQTLCDVKKEEKNV</sequence>
<feature type="non-terminal residue" evidence="2">
    <location>
        <position position="1"/>
    </location>
</feature>
<dbReference type="PANTHER" id="PTHR46573:SF1">
    <property type="entry name" value="WD REPEAT, SAM AND U-BOX DOMAIN-CONTAINING PROTEIN 1"/>
    <property type="match status" value="1"/>
</dbReference>
<proteinExistence type="predicted"/>
<comment type="caution">
    <text evidence="2">The sequence shown here is derived from an EMBL/GenBank/DDBJ whole genome shotgun (WGS) entry which is preliminary data.</text>
</comment>
<reference evidence="2" key="1">
    <citation type="submission" date="2021-02" db="EMBL/GenBank/DDBJ databases">
        <authorList>
            <person name="Nowell W R."/>
        </authorList>
    </citation>
    <scope>NUCLEOTIDE SEQUENCE</scope>
</reference>
<dbReference type="SMART" id="SM00504">
    <property type="entry name" value="Ubox"/>
    <property type="match status" value="1"/>
</dbReference>